<dbReference type="Proteomes" id="UP000232453">
    <property type="component" value="Unassembled WGS sequence"/>
</dbReference>
<organism evidence="3 6">
    <name type="scientific">Pseudonocardia alni</name>
    <name type="common">Amycolata alni</name>
    <dbReference type="NCBI Taxonomy" id="33907"/>
    <lineage>
        <taxon>Bacteria</taxon>
        <taxon>Bacillati</taxon>
        <taxon>Actinomycetota</taxon>
        <taxon>Actinomycetes</taxon>
        <taxon>Pseudonocardiales</taxon>
        <taxon>Pseudonocardiaceae</taxon>
        <taxon>Pseudonocardia</taxon>
    </lineage>
</organism>
<keyword evidence="6" id="KW-1185">Reference proteome</keyword>
<sequence length="134" mass="13882">MSAERTRARARKDAAEAVHTFADAGRIAGGAVADAVAGGVSSRLSGLSDVVSGSVHDARHALAEVVEPTPARVRRAPWIVAVLLLTAAAVWGWATVLQREREVDPGTPVPTTPPTDDQIHGKPIGQGRSQASGH</sequence>
<keyword evidence="2" id="KW-1133">Transmembrane helix</keyword>
<evidence type="ECO:0008006" key="7">
    <source>
        <dbReference type="Google" id="ProtNLM"/>
    </source>
</evidence>
<gene>
    <name evidence="4" type="ORF">ATL51_3381</name>
    <name evidence="3" type="ORF">HDA37_003058</name>
</gene>
<evidence type="ECO:0000256" key="2">
    <source>
        <dbReference type="SAM" id="Phobius"/>
    </source>
</evidence>
<dbReference type="EMBL" id="PHUJ01000003">
    <property type="protein sequence ID" value="PKB31685.1"/>
    <property type="molecule type" value="Genomic_DNA"/>
</dbReference>
<evidence type="ECO:0000313" key="4">
    <source>
        <dbReference type="EMBL" id="PKB31685.1"/>
    </source>
</evidence>
<dbReference type="Proteomes" id="UP000549695">
    <property type="component" value="Unassembled WGS sequence"/>
</dbReference>
<keyword evidence="2" id="KW-0812">Transmembrane</keyword>
<keyword evidence="2" id="KW-0472">Membrane</keyword>
<dbReference type="RefSeq" id="WP_073573733.1">
    <property type="nucleotide sequence ID" value="NZ_BAAAJZ010000003.1"/>
</dbReference>
<evidence type="ECO:0000256" key="1">
    <source>
        <dbReference type="SAM" id="MobiDB-lite"/>
    </source>
</evidence>
<accession>A0AA44UR17</accession>
<reference evidence="3 6" key="1">
    <citation type="submission" date="2020-07" db="EMBL/GenBank/DDBJ databases">
        <title>Sequencing the genomes of 1000 actinobacteria strains.</title>
        <authorList>
            <person name="Klenk H.-P."/>
        </authorList>
    </citation>
    <scope>NUCLEOTIDE SEQUENCE [LARGE SCALE GENOMIC DNA]</scope>
    <source>
        <strain evidence="4 5">DSM 44104</strain>
        <strain evidence="3 6">DSM 44749</strain>
    </source>
</reference>
<comment type="caution">
    <text evidence="3">The sequence shown here is derived from an EMBL/GenBank/DDBJ whole genome shotgun (WGS) entry which is preliminary data.</text>
</comment>
<feature type="region of interest" description="Disordered" evidence="1">
    <location>
        <begin position="100"/>
        <end position="134"/>
    </location>
</feature>
<name>A0A852W187_PSEA5</name>
<proteinExistence type="predicted"/>
<accession>A0A852W187</accession>
<dbReference type="AlphaFoldDB" id="A0A852W187"/>
<dbReference type="EMBL" id="JACCCZ010000001">
    <property type="protein sequence ID" value="NYG02773.1"/>
    <property type="molecule type" value="Genomic_DNA"/>
</dbReference>
<evidence type="ECO:0000313" key="3">
    <source>
        <dbReference type="EMBL" id="NYG02773.1"/>
    </source>
</evidence>
<evidence type="ECO:0000313" key="6">
    <source>
        <dbReference type="Proteomes" id="UP000549695"/>
    </source>
</evidence>
<dbReference type="GeneID" id="98052797"/>
<protein>
    <recommendedName>
        <fullName evidence="7">DUF3618 domain-containing protein</fullName>
    </recommendedName>
</protein>
<feature type="transmembrane region" description="Helical" evidence="2">
    <location>
        <begin position="76"/>
        <end position="94"/>
    </location>
</feature>
<evidence type="ECO:0000313" key="5">
    <source>
        <dbReference type="Proteomes" id="UP000232453"/>
    </source>
</evidence>